<name>A0A0C3NC39_PISTI</name>
<feature type="transmembrane region" description="Helical" evidence="1">
    <location>
        <begin position="20"/>
        <end position="45"/>
    </location>
</feature>
<keyword evidence="3" id="KW-1185">Reference proteome</keyword>
<protein>
    <submittedName>
        <fullName evidence="2">Uncharacterized protein</fullName>
    </submittedName>
</protein>
<evidence type="ECO:0000313" key="3">
    <source>
        <dbReference type="Proteomes" id="UP000054217"/>
    </source>
</evidence>
<proteinExistence type="predicted"/>
<dbReference type="HOGENOM" id="CLU_2705856_0_0_1"/>
<gene>
    <name evidence="2" type="ORF">M404DRAFT_31185</name>
</gene>
<dbReference type="Proteomes" id="UP000054217">
    <property type="component" value="Unassembled WGS sequence"/>
</dbReference>
<reference evidence="3" key="2">
    <citation type="submission" date="2015-01" db="EMBL/GenBank/DDBJ databases">
        <title>Evolutionary Origins and Diversification of the Mycorrhizal Mutualists.</title>
        <authorList>
            <consortium name="DOE Joint Genome Institute"/>
            <consortium name="Mycorrhizal Genomics Consortium"/>
            <person name="Kohler A."/>
            <person name="Kuo A."/>
            <person name="Nagy L.G."/>
            <person name="Floudas D."/>
            <person name="Copeland A."/>
            <person name="Barry K.W."/>
            <person name="Cichocki N."/>
            <person name="Veneault-Fourrey C."/>
            <person name="LaButti K."/>
            <person name="Lindquist E.A."/>
            <person name="Lipzen A."/>
            <person name="Lundell T."/>
            <person name="Morin E."/>
            <person name="Murat C."/>
            <person name="Riley R."/>
            <person name="Ohm R."/>
            <person name="Sun H."/>
            <person name="Tunlid A."/>
            <person name="Henrissat B."/>
            <person name="Grigoriev I.V."/>
            <person name="Hibbett D.S."/>
            <person name="Martin F."/>
        </authorList>
    </citation>
    <scope>NUCLEOTIDE SEQUENCE [LARGE SCALE GENOMIC DNA]</scope>
    <source>
        <strain evidence="3">Marx 270</strain>
    </source>
</reference>
<accession>A0A0C3NC39</accession>
<keyword evidence="1" id="KW-0812">Transmembrane</keyword>
<dbReference type="EMBL" id="KN832013">
    <property type="protein sequence ID" value="KIN98704.1"/>
    <property type="molecule type" value="Genomic_DNA"/>
</dbReference>
<dbReference type="InParanoid" id="A0A0C3NC39"/>
<keyword evidence="1" id="KW-1133">Transmembrane helix</keyword>
<sequence length="73" mass="7906">MLIMTDRSEIIPIVLPSNSASLSAGLALLYSLVVKNQMFFVYMIFECTATDVRQHRGLGVASISISSVPGSEE</sequence>
<keyword evidence="1" id="KW-0472">Membrane</keyword>
<organism evidence="2 3">
    <name type="scientific">Pisolithus tinctorius Marx 270</name>
    <dbReference type="NCBI Taxonomy" id="870435"/>
    <lineage>
        <taxon>Eukaryota</taxon>
        <taxon>Fungi</taxon>
        <taxon>Dikarya</taxon>
        <taxon>Basidiomycota</taxon>
        <taxon>Agaricomycotina</taxon>
        <taxon>Agaricomycetes</taxon>
        <taxon>Agaricomycetidae</taxon>
        <taxon>Boletales</taxon>
        <taxon>Sclerodermatineae</taxon>
        <taxon>Pisolithaceae</taxon>
        <taxon>Pisolithus</taxon>
    </lineage>
</organism>
<reference evidence="2 3" key="1">
    <citation type="submission" date="2014-04" db="EMBL/GenBank/DDBJ databases">
        <authorList>
            <consortium name="DOE Joint Genome Institute"/>
            <person name="Kuo A."/>
            <person name="Kohler A."/>
            <person name="Costa M.D."/>
            <person name="Nagy L.G."/>
            <person name="Floudas D."/>
            <person name="Copeland A."/>
            <person name="Barry K.W."/>
            <person name="Cichocki N."/>
            <person name="Veneault-Fourrey C."/>
            <person name="LaButti K."/>
            <person name="Lindquist E.A."/>
            <person name="Lipzen A."/>
            <person name="Lundell T."/>
            <person name="Morin E."/>
            <person name="Murat C."/>
            <person name="Sun H."/>
            <person name="Tunlid A."/>
            <person name="Henrissat B."/>
            <person name="Grigoriev I.V."/>
            <person name="Hibbett D.S."/>
            <person name="Martin F."/>
            <person name="Nordberg H.P."/>
            <person name="Cantor M.N."/>
            <person name="Hua S.X."/>
        </authorList>
    </citation>
    <scope>NUCLEOTIDE SEQUENCE [LARGE SCALE GENOMIC DNA]</scope>
    <source>
        <strain evidence="2 3">Marx 270</strain>
    </source>
</reference>
<dbReference type="AlphaFoldDB" id="A0A0C3NC39"/>
<evidence type="ECO:0000313" key="2">
    <source>
        <dbReference type="EMBL" id="KIN98704.1"/>
    </source>
</evidence>
<evidence type="ECO:0000256" key="1">
    <source>
        <dbReference type="SAM" id="Phobius"/>
    </source>
</evidence>